<dbReference type="InterPro" id="IPR043154">
    <property type="entry name" value="Sec-1-like_dom1"/>
</dbReference>
<feature type="compositionally biased region" description="Polar residues" evidence="2">
    <location>
        <begin position="529"/>
        <end position="538"/>
    </location>
</feature>
<feature type="compositionally biased region" description="Basic residues" evidence="2">
    <location>
        <begin position="740"/>
        <end position="751"/>
    </location>
</feature>
<gene>
    <name evidence="3" type="ORF">B9Z65_5248</name>
</gene>
<dbReference type="GO" id="GO:0016192">
    <property type="term" value="P:vesicle-mediated transport"/>
    <property type="evidence" value="ECO:0007669"/>
    <property type="project" value="InterPro"/>
</dbReference>
<protein>
    <submittedName>
        <fullName evidence="3">Protein transport protein sec1</fullName>
    </submittedName>
</protein>
<sequence length="751" mass="84282">MGLSVIDAQRDLIIQTLSSTTRGEWKVLIVDEDSKRILDNVLKQDDILNENITNVENIEDRRQRNPEIDAVYLLSAKPHIVDCVMADFEKRRYRRCNLIWTSVPHPALRDRIDKSPIAREQISTFKVLNVDFFPRESHVVTFRDPWEFPVFFHPDCNGHVRKQIEDVAQKIVGVCVALGEYPTIRYYKPNAPRHDAGVLSTHLARFIQQELDMYAKFHDDFPPPSARPRGVLYIVDRSIDVVAPFLHEFTYQAMAFDLLPIRDGDKITYRTVVNEGRRDQEQKDAEISENDKIWVENRHRHMKDTIEKLMGDFQRFIDSNPHFTQQDSDNATSLNAIKDMLAGLPQFQEMKEAYSLHLSMAQDAMNIFQKNKLPDIASVEQILATGLDEDYRKPRNLADQIVRTLDDDAVNPQDRLRLLILYLIYRDGLLPSDVSRLLAHAQLPASEQQTMSQLSHLGICTTRGLKDTRPPPPALFPFQPPLNMVGQEEYALSRYIPAIANLLAAHATSTVDPTTFPYTKPPLEDPADMTSQSATSLRTAKPTWAKKTTSSEPRQRVIVYIAGGATYSEARSCYEASAKHNKEVVLVTSHMITPSGFIQQVASLGWDKRRLGLPAERPPKQAPRHLFEDDRPPQAQVQGNGHGHHQAQPQAQPNRKSEPPRRGQGGFGVQPGPPPPSLAPSSEFDQSARIKPPEPPSGAMAGMRLNGGAGGHSPALSQASSAGTSPKIGTGKLSKDPEKKKKKGFFGKSKS</sequence>
<evidence type="ECO:0000313" key="4">
    <source>
        <dbReference type="Proteomes" id="UP000243723"/>
    </source>
</evidence>
<dbReference type="Gene3D" id="1.25.40.60">
    <property type="match status" value="1"/>
</dbReference>
<evidence type="ECO:0000256" key="2">
    <source>
        <dbReference type="SAM" id="MobiDB-lite"/>
    </source>
</evidence>
<feature type="region of interest" description="Disordered" evidence="2">
    <location>
        <begin position="520"/>
        <end position="549"/>
    </location>
</feature>
<dbReference type="PANTHER" id="PTHR11679">
    <property type="entry name" value="VESICLE PROTEIN SORTING-ASSOCIATED"/>
    <property type="match status" value="1"/>
</dbReference>
<dbReference type="SUPFAM" id="SSF56815">
    <property type="entry name" value="Sec1/munc18-like (SM) proteins"/>
    <property type="match status" value="1"/>
</dbReference>
<dbReference type="Gene3D" id="3.90.830.10">
    <property type="entry name" value="Syntaxin Binding Protein 1, Chain A, domain 2"/>
    <property type="match status" value="1"/>
</dbReference>
<dbReference type="STRING" id="40998.A0A2P7ZDK2"/>
<dbReference type="Gene3D" id="3.40.50.1910">
    <property type="match status" value="1"/>
</dbReference>
<name>A0A2P7ZDK2_9PEZI</name>
<dbReference type="AlphaFoldDB" id="A0A2P7ZDK2"/>
<reference evidence="3 4" key="1">
    <citation type="submission" date="2017-05" db="EMBL/GenBank/DDBJ databases">
        <title>Draft genome sequence of Elsinoe australis.</title>
        <authorList>
            <person name="Cheng Q."/>
        </authorList>
    </citation>
    <scope>NUCLEOTIDE SEQUENCE [LARGE SCALE GENOMIC DNA]</scope>
    <source>
        <strain evidence="3 4">NL1</strain>
    </source>
</reference>
<comment type="caution">
    <text evidence="3">The sequence shown here is derived from an EMBL/GenBank/DDBJ whole genome shotgun (WGS) entry which is preliminary data.</text>
</comment>
<dbReference type="InterPro" id="IPR027482">
    <property type="entry name" value="Sec1-like_dom2"/>
</dbReference>
<dbReference type="Pfam" id="PF00995">
    <property type="entry name" value="Sec1"/>
    <property type="match status" value="1"/>
</dbReference>
<dbReference type="Gene3D" id="3.40.50.2060">
    <property type="match status" value="1"/>
</dbReference>
<dbReference type="InterPro" id="IPR043127">
    <property type="entry name" value="Sec-1-like_dom3a"/>
</dbReference>
<evidence type="ECO:0000313" key="3">
    <source>
        <dbReference type="EMBL" id="PSK46280.1"/>
    </source>
</evidence>
<keyword evidence="4" id="KW-1185">Reference proteome</keyword>
<dbReference type="EMBL" id="NHZQ01000236">
    <property type="protein sequence ID" value="PSK46280.1"/>
    <property type="molecule type" value="Genomic_DNA"/>
</dbReference>
<accession>A0A2P7ZDK2</accession>
<organism evidence="3 4">
    <name type="scientific">Elsinoe australis</name>
    <dbReference type="NCBI Taxonomy" id="40998"/>
    <lineage>
        <taxon>Eukaryota</taxon>
        <taxon>Fungi</taxon>
        <taxon>Dikarya</taxon>
        <taxon>Ascomycota</taxon>
        <taxon>Pezizomycotina</taxon>
        <taxon>Dothideomycetes</taxon>
        <taxon>Dothideomycetidae</taxon>
        <taxon>Myriangiales</taxon>
        <taxon>Elsinoaceae</taxon>
        <taxon>Elsinoe</taxon>
    </lineage>
</organism>
<dbReference type="InterPro" id="IPR036045">
    <property type="entry name" value="Sec1-like_sf"/>
</dbReference>
<dbReference type="Proteomes" id="UP000243723">
    <property type="component" value="Unassembled WGS sequence"/>
</dbReference>
<dbReference type="OrthoDB" id="2228at2759"/>
<feature type="region of interest" description="Disordered" evidence="2">
    <location>
        <begin position="612"/>
        <end position="751"/>
    </location>
</feature>
<dbReference type="InterPro" id="IPR001619">
    <property type="entry name" value="Sec1-like"/>
</dbReference>
<comment type="similarity">
    <text evidence="1">Belongs to the STXBP/unc-18/SEC1 family.</text>
</comment>
<feature type="compositionally biased region" description="Polar residues" evidence="2">
    <location>
        <begin position="715"/>
        <end position="724"/>
    </location>
</feature>
<proteinExistence type="inferred from homology"/>
<evidence type="ECO:0000256" key="1">
    <source>
        <dbReference type="ARBA" id="ARBA00009884"/>
    </source>
</evidence>